<keyword evidence="7 10" id="KW-0030">Aminoacyl-tRNA synthetase</keyword>
<dbReference type="InterPro" id="IPR033708">
    <property type="entry name" value="Anticodon_Ile_BEm"/>
</dbReference>
<dbReference type="SUPFAM" id="SSF50677">
    <property type="entry name" value="ValRS/IleRS/LeuRS editing domain"/>
    <property type="match status" value="1"/>
</dbReference>
<gene>
    <name evidence="10" type="primary">ileS</name>
    <name evidence="14" type="ORF">HYS17_11845</name>
</gene>
<evidence type="ECO:0000313" key="15">
    <source>
        <dbReference type="Proteomes" id="UP000595362"/>
    </source>
</evidence>
<evidence type="ECO:0000256" key="6">
    <source>
        <dbReference type="ARBA" id="ARBA00022917"/>
    </source>
</evidence>
<feature type="binding site" evidence="10">
    <location>
        <position position="654"/>
    </location>
    <ligand>
        <name>ATP</name>
        <dbReference type="ChEBI" id="CHEBI:30616"/>
    </ligand>
</feature>
<comment type="catalytic activity">
    <reaction evidence="9 10">
        <text>tRNA(Ile) + L-isoleucine + ATP = L-isoleucyl-tRNA(Ile) + AMP + diphosphate</text>
        <dbReference type="Rhea" id="RHEA:11060"/>
        <dbReference type="Rhea" id="RHEA-COMP:9666"/>
        <dbReference type="Rhea" id="RHEA-COMP:9695"/>
        <dbReference type="ChEBI" id="CHEBI:30616"/>
        <dbReference type="ChEBI" id="CHEBI:33019"/>
        <dbReference type="ChEBI" id="CHEBI:58045"/>
        <dbReference type="ChEBI" id="CHEBI:78442"/>
        <dbReference type="ChEBI" id="CHEBI:78528"/>
        <dbReference type="ChEBI" id="CHEBI:456215"/>
        <dbReference type="EC" id="6.1.1.5"/>
    </reaction>
</comment>
<dbReference type="EMBL" id="CP066681">
    <property type="protein sequence ID" value="QQG36162.1"/>
    <property type="molecule type" value="Genomic_DNA"/>
</dbReference>
<keyword evidence="6 10" id="KW-0648">Protein biosynthesis</keyword>
<dbReference type="EC" id="6.1.1.5" evidence="10"/>
<dbReference type="HAMAP" id="MF_02002">
    <property type="entry name" value="Ile_tRNA_synth_type1"/>
    <property type="match status" value="1"/>
</dbReference>
<dbReference type="Gene3D" id="3.40.50.620">
    <property type="entry name" value="HUPs"/>
    <property type="match status" value="2"/>
</dbReference>
<feature type="binding site" evidence="10">
    <location>
        <position position="985"/>
    </location>
    <ligand>
        <name>Zn(2+)</name>
        <dbReference type="ChEBI" id="CHEBI:29105"/>
    </ligand>
</feature>
<dbReference type="PANTHER" id="PTHR42765">
    <property type="entry name" value="SOLEUCYL-TRNA SYNTHETASE"/>
    <property type="match status" value="1"/>
</dbReference>
<dbReference type="GO" id="GO:0002161">
    <property type="term" value="F:aminoacyl-tRNA deacylase activity"/>
    <property type="evidence" value="ECO:0007669"/>
    <property type="project" value="InterPro"/>
</dbReference>
<dbReference type="GO" id="GO:0005829">
    <property type="term" value="C:cytosol"/>
    <property type="evidence" value="ECO:0007669"/>
    <property type="project" value="TreeGrafter"/>
</dbReference>
<evidence type="ECO:0000256" key="3">
    <source>
        <dbReference type="ARBA" id="ARBA00022598"/>
    </source>
</evidence>
<name>A0A7T5R2A0_9BACT</name>
<evidence type="ECO:0000256" key="5">
    <source>
        <dbReference type="ARBA" id="ARBA00022840"/>
    </source>
</evidence>
<keyword evidence="10" id="KW-0862">Zinc</keyword>
<dbReference type="InterPro" id="IPR002301">
    <property type="entry name" value="Ile-tRNA-ligase"/>
</dbReference>
<comment type="domain">
    <text evidence="10">IleRS has two distinct active sites: one for aminoacylation and one for editing. The misactivated valine is translocated from the active site to the editing site, which sterically excludes the correctly activated isoleucine. The single editing site contains two valyl binding pockets, one specific for each substrate (Val-AMP or Val-tRNA(Ile)).</text>
</comment>
<keyword evidence="5 10" id="KW-0067">ATP-binding</keyword>
<dbReference type="GO" id="GO:0004822">
    <property type="term" value="F:isoleucine-tRNA ligase activity"/>
    <property type="evidence" value="ECO:0007669"/>
    <property type="project" value="UniProtKB-UniRule"/>
</dbReference>
<dbReference type="PANTHER" id="PTHR42765:SF1">
    <property type="entry name" value="ISOLEUCINE--TRNA LIGASE, MITOCHONDRIAL"/>
    <property type="match status" value="1"/>
</dbReference>
<feature type="domain" description="Methionyl/Valyl/Leucyl/Isoleucyl-tRNA synthetase anticodon-binding" evidence="13">
    <location>
        <begin position="737"/>
        <end position="891"/>
    </location>
</feature>
<accession>A0A7T5R2A0</accession>
<organism evidence="14 15">
    <name type="scientific">Micavibrio aeruginosavorus</name>
    <dbReference type="NCBI Taxonomy" id="349221"/>
    <lineage>
        <taxon>Bacteria</taxon>
        <taxon>Pseudomonadati</taxon>
        <taxon>Bdellovibrionota</taxon>
        <taxon>Bdellovibrionia</taxon>
        <taxon>Bdellovibrionales</taxon>
        <taxon>Pseudobdellovibrionaceae</taxon>
        <taxon>Micavibrio</taxon>
    </lineage>
</organism>
<comment type="subcellular location">
    <subcellularLocation>
        <location evidence="10">Cytoplasm</location>
    </subcellularLocation>
</comment>
<evidence type="ECO:0000259" key="12">
    <source>
        <dbReference type="Pfam" id="PF06827"/>
    </source>
</evidence>
<evidence type="ECO:0000256" key="7">
    <source>
        <dbReference type="ARBA" id="ARBA00023146"/>
    </source>
</evidence>
<feature type="binding site" evidence="10">
    <location>
        <position position="982"/>
    </location>
    <ligand>
        <name>Zn(2+)</name>
        <dbReference type="ChEBI" id="CHEBI:29105"/>
    </ligand>
</feature>
<feature type="short sequence motif" description="'HIGH' region" evidence="10">
    <location>
        <begin position="66"/>
        <end position="76"/>
    </location>
</feature>
<comment type="function">
    <text evidence="8 10">Catalyzes the attachment of isoleucine to tRNA(Ile). As IleRS can inadvertently accommodate and process structurally similar amino acids such as valine, to avoid such errors it has two additional distinct tRNA(Ile)-dependent editing activities. One activity is designated as 'pretransfer' editing and involves the hydrolysis of activated Val-AMP. The other activity is designated 'posttransfer' editing and involves deacylation of mischarged Val-tRNA(Ile).</text>
</comment>
<sequence>MTDSTHAQADAYKDSVFLPKTDFPMRGELPKKEPETVKRWQSMDLYKKLRETSAGREKFILHDGPPYANGDIHMGHALNKILKDVINRSYQALGHDAPYVPGWDCHGLPIEWKIEEKYRADGKNKDDVSPLDFRAECRAFAQKWVDTQSQQFQRLGVIGDWKTPYLTMTNRAEAQIVREIHKFLMNGLLYKGVKPVMWSVVEKTALAEAEVEYKEHKSITCWVKFPLVHRKSSATGDFADRASVVIWTTTPWTLPSNRAIAFGKDIRYGFFEVKSVKANSKAKKGEKLIFAMSLKESVKEAALIDELELLHEAKGQIFEGAICHHPLHGKGYDDDIRMLAGDFVTEDTGTGFVHIAPSHGEDDYWLYMKHFGAKDIPDNVTDDGKFRDTVHLFENMEVLTQKGEIGEGNFAVLKELDKAGGLLAKGSLRHEYPHSWRSKAPLIFRTTPQWFIAMDDREKDVAVTGNGGNDLPSLRDVALEAIKDTKWYPAKGETRITAMIENRPDWCISRQRAWGVPIAVFVNKKTDEPLRDEAVLKRIADAFEIEGSDAWWKHDAQYFLGDQYKAEDYNQIFDIVDVWFESGSTHAFVLGDTKTWPAFEGVEKADLYLEGSDQHRGWFHSSLLESCGTNSHAPFKAVLTHGFVLDEKGYKMSKSVGNVVDPLEMMEQHGADIIRLWTMLSDYSEDIRIGKETLKVTADLYRRLRNTFRYLLGALDGLTADELIPESEYKNMPELERLVLHWLAELDEEIRGHVAHYEFGKLAHRLHNFCANDLSAFYFDIRKDRLYCDRPDSFERRATRTVMLRIFECLVTWLAPMLCFTAEEAWSHRPQGVLENVDSVHLRTFPVIPAEWKNDSLATKWNTVRSVRSAVMHAIEPHRANKTIGSSLEASPSITVYSKDILSNLAGIDLAEICIVSNANITSKPENDLSDAIKNDQSIESYTEDQFHGLKIDFQESDGCKCERCWKILPEVGQDKEHKGLCARCADAVRWYTRKKIAA</sequence>
<dbReference type="CDD" id="cd07960">
    <property type="entry name" value="Anticodon_Ia_Ile_BEm"/>
    <property type="match status" value="1"/>
</dbReference>
<evidence type="ECO:0000256" key="10">
    <source>
        <dbReference type="HAMAP-Rule" id="MF_02002"/>
    </source>
</evidence>
<dbReference type="GO" id="GO:0005524">
    <property type="term" value="F:ATP binding"/>
    <property type="evidence" value="ECO:0007669"/>
    <property type="project" value="UniProtKB-UniRule"/>
</dbReference>
<evidence type="ECO:0000313" key="14">
    <source>
        <dbReference type="EMBL" id="QQG36162.1"/>
    </source>
</evidence>
<dbReference type="FunFam" id="3.40.50.620:FF:000042">
    <property type="entry name" value="Isoleucine--tRNA ligase"/>
    <property type="match status" value="1"/>
</dbReference>
<evidence type="ECO:0000256" key="1">
    <source>
        <dbReference type="ARBA" id="ARBA00006887"/>
    </source>
</evidence>
<dbReference type="NCBIfam" id="TIGR00392">
    <property type="entry name" value="ileS"/>
    <property type="match status" value="1"/>
</dbReference>
<dbReference type="InterPro" id="IPR010663">
    <property type="entry name" value="Znf_FPG/IleRS"/>
</dbReference>
<dbReference type="GO" id="GO:0006428">
    <property type="term" value="P:isoleucyl-tRNA aminoacylation"/>
    <property type="evidence" value="ECO:0007669"/>
    <property type="project" value="UniProtKB-UniRule"/>
</dbReference>
<dbReference type="InterPro" id="IPR014729">
    <property type="entry name" value="Rossmann-like_a/b/a_fold"/>
</dbReference>
<dbReference type="GO" id="GO:0000049">
    <property type="term" value="F:tRNA binding"/>
    <property type="evidence" value="ECO:0007669"/>
    <property type="project" value="InterPro"/>
</dbReference>
<dbReference type="InterPro" id="IPR009008">
    <property type="entry name" value="Val/Leu/Ile-tRNA-synth_edit"/>
</dbReference>
<dbReference type="InterPro" id="IPR001412">
    <property type="entry name" value="aa-tRNA-synth_I_CS"/>
</dbReference>
<evidence type="ECO:0000256" key="4">
    <source>
        <dbReference type="ARBA" id="ARBA00022741"/>
    </source>
</evidence>
<dbReference type="PRINTS" id="PR00984">
    <property type="entry name" value="TRNASYNTHILE"/>
</dbReference>
<dbReference type="Pfam" id="PF06827">
    <property type="entry name" value="zf-FPG_IleRS"/>
    <property type="match status" value="1"/>
</dbReference>
<proteinExistence type="inferred from homology"/>
<feature type="domain" description="Zinc finger FPG/IleRS-type" evidence="12">
    <location>
        <begin position="961"/>
        <end position="987"/>
    </location>
</feature>
<evidence type="ECO:0000259" key="11">
    <source>
        <dbReference type="Pfam" id="PF00133"/>
    </source>
</evidence>
<dbReference type="InterPro" id="IPR050081">
    <property type="entry name" value="Ile-tRNA_ligase"/>
</dbReference>
<reference evidence="14 15" key="1">
    <citation type="submission" date="2020-07" db="EMBL/GenBank/DDBJ databases">
        <title>Huge and variable diversity of episymbiotic CPR bacteria and DPANN archaea in groundwater ecosystems.</title>
        <authorList>
            <person name="He C.Y."/>
            <person name="Keren R."/>
            <person name="Whittaker M."/>
            <person name="Farag I.F."/>
            <person name="Doudna J."/>
            <person name="Cate J.H.D."/>
            <person name="Banfield J.F."/>
        </authorList>
    </citation>
    <scope>NUCLEOTIDE SEQUENCE [LARGE SCALE GENOMIC DNA]</scope>
    <source>
        <strain evidence="14">NC_groundwater_70_Ag_B-0.1um_54_66</strain>
    </source>
</reference>
<keyword evidence="3 10" id="KW-0436">Ligase</keyword>
<keyword evidence="10" id="KW-0479">Metal-binding</keyword>
<evidence type="ECO:0000259" key="13">
    <source>
        <dbReference type="Pfam" id="PF08264"/>
    </source>
</evidence>
<comment type="subunit">
    <text evidence="10">Monomer.</text>
</comment>
<protein>
    <recommendedName>
        <fullName evidence="10">Isoleucine--tRNA ligase</fullName>
        <ecNumber evidence="10">6.1.1.5</ecNumber>
    </recommendedName>
    <alternativeName>
        <fullName evidence="10">Isoleucyl-tRNA synthetase</fullName>
        <shortName evidence="10">IleRS</shortName>
    </alternativeName>
</protein>
<comment type="cofactor">
    <cofactor evidence="10">
        <name>Zn(2+)</name>
        <dbReference type="ChEBI" id="CHEBI:29105"/>
    </cofactor>
    <text evidence="10">Binds 1 zinc ion per subunit.</text>
</comment>
<comment type="similarity">
    <text evidence="1 10">Belongs to the class-I aminoacyl-tRNA synthetase family. IleS type 1 subfamily.</text>
</comment>
<dbReference type="SUPFAM" id="SSF47323">
    <property type="entry name" value="Anticodon-binding domain of a subclass of class I aminoacyl-tRNA synthetases"/>
    <property type="match status" value="1"/>
</dbReference>
<keyword evidence="2 10" id="KW-0963">Cytoplasm</keyword>
<evidence type="ECO:0000256" key="2">
    <source>
        <dbReference type="ARBA" id="ARBA00022490"/>
    </source>
</evidence>
<dbReference type="Pfam" id="PF00133">
    <property type="entry name" value="tRNA-synt_1"/>
    <property type="match status" value="1"/>
</dbReference>
<dbReference type="InterPro" id="IPR023585">
    <property type="entry name" value="Ile-tRNA-ligase_type1"/>
</dbReference>
<feature type="binding site" evidence="10">
    <location>
        <position position="965"/>
    </location>
    <ligand>
        <name>Zn(2+)</name>
        <dbReference type="ChEBI" id="CHEBI:29105"/>
    </ligand>
</feature>
<dbReference type="Gene3D" id="3.90.740.10">
    <property type="entry name" value="Valyl/Leucyl/Isoleucyl-tRNA synthetase, editing domain"/>
    <property type="match status" value="1"/>
</dbReference>
<feature type="short sequence motif" description="'KMSKS' region" evidence="10">
    <location>
        <begin position="651"/>
        <end position="655"/>
    </location>
</feature>
<keyword evidence="4 10" id="KW-0547">Nucleotide-binding</keyword>
<dbReference type="SUPFAM" id="SSF52374">
    <property type="entry name" value="Nucleotidylyl transferase"/>
    <property type="match status" value="1"/>
</dbReference>
<dbReference type="InterPro" id="IPR009080">
    <property type="entry name" value="tRNAsynth_Ia_anticodon-bd"/>
</dbReference>
<feature type="binding site" evidence="10">
    <location>
        <position position="610"/>
    </location>
    <ligand>
        <name>L-isoleucyl-5'-AMP</name>
        <dbReference type="ChEBI" id="CHEBI:178002"/>
    </ligand>
</feature>
<feature type="domain" description="Aminoacyl-tRNA synthetase class Ia" evidence="11">
    <location>
        <begin position="37"/>
        <end position="689"/>
    </location>
</feature>
<dbReference type="Gene3D" id="1.10.730.20">
    <property type="match status" value="1"/>
</dbReference>
<evidence type="ECO:0000256" key="9">
    <source>
        <dbReference type="ARBA" id="ARBA00048359"/>
    </source>
</evidence>
<dbReference type="InterPro" id="IPR002300">
    <property type="entry name" value="aa-tRNA-synth_Ia"/>
</dbReference>
<dbReference type="AlphaFoldDB" id="A0A7T5R2A0"/>
<dbReference type="Pfam" id="PF08264">
    <property type="entry name" value="Anticodon_1"/>
    <property type="match status" value="1"/>
</dbReference>
<dbReference type="InterPro" id="IPR013155">
    <property type="entry name" value="M/V/L/I-tRNA-synth_anticd-bd"/>
</dbReference>
<evidence type="ECO:0000256" key="8">
    <source>
        <dbReference type="ARBA" id="ARBA00025217"/>
    </source>
</evidence>
<feature type="binding site" evidence="10">
    <location>
        <position position="962"/>
    </location>
    <ligand>
        <name>Zn(2+)</name>
        <dbReference type="ChEBI" id="CHEBI:29105"/>
    </ligand>
</feature>
<dbReference type="Proteomes" id="UP000595362">
    <property type="component" value="Chromosome"/>
</dbReference>
<dbReference type="PROSITE" id="PS00178">
    <property type="entry name" value="AA_TRNA_LIGASE_I"/>
    <property type="match status" value="1"/>
</dbReference>
<dbReference type="GO" id="GO:0008270">
    <property type="term" value="F:zinc ion binding"/>
    <property type="evidence" value="ECO:0007669"/>
    <property type="project" value="UniProtKB-UniRule"/>
</dbReference>